<accession>A0A183TFN1</accession>
<keyword evidence="6" id="KW-1185">Reference proteome</keyword>
<proteinExistence type="predicted"/>
<dbReference type="Gene3D" id="3.40.640.10">
    <property type="entry name" value="Type I PLP-dependent aspartate aminotransferase-like (Major domain)"/>
    <property type="match status" value="1"/>
</dbReference>
<organism evidence="7">
    <name type="scientific">Schistocephalus solidus</name>
    <name type="common">Tapeworm</name>
    <dbReference type="NCBI Taxonomy" id="70667"/>
    <lineage>
        <taxon>Eukaryota</taxon>
        <taxon>Metazoa</taxon>
        <taxon>Spiralia</taxon>
        <taxon>Lophotrochozoa</taxon>
        <taxon>Platyhelminthes</taxon>
        <taxon>Cestoda</taxon>
        <taxon>Eucestoda</taxon>
        <taxon>Diphyllobothriidea</taxon>
        <taxon>Diphyllobothriidae</taxon>
        <taxon>Schistocephalus</taxon>
    </lineage>
</organism>
<gene>
    <name evidence="5" type="ORF">SSLN_LOCUS15279</name>
</gene>
<protein>
    <submittedName>
        <fullName evidence="7">Pyridoxal-dependent decarboxylase conserved domain-containing protein</fullName>
    </submittedName>
</protein>
<evidence type="ECO:0000313" key="7">
    <source>
        <dbReference type="WBParaSite" id="SSLN_0001585201-mRNA-1"/>
    </source>
</evidence>
<dbReference type="OrthoDB" id="10254570at2759"/>
<dbReference type="GO" id="GO:0016020">
    <property type="term" value="C:membrane"/>
    <property type="evidence" value="ECO:0007669"/>
    <property type="project" value="GOC"/>
</dbReference>
<dbReference type="PANTHER" id="PTHR42735:SF6">
    <property type="entry name" value="SPHINGOSINE-1-PHOSPHATE LYASE 1"/>
    <property type="match status" value="1"/>
</dbReference>
<evidence type="ECO:0000256" key="2">
    <source>
        <dbReference type="ARBA" id="ARBA00022898"/>
    </source>
</evidence>
<feature type="region of interest" description="Disordered" evidence="4">
    <location>
        <begin position="1"/>
        <end position="24"/>
    </location>
</feature>
<dbReference type="STRING" id="70667.A0A183TFN1"/>
<evidence type="ECO:0000313" key="5">
    <source>
        <dbReference type="EMBL" id="VDM01665.1"/>
    </source>
</evidence>
<comment type="cofactor">
    <cofactor evidence="1">
        <name>pyridoxal 5'-phosphate</name>
        <dbReference type="ChEBI" id="CHEBI:597326"/>
    </cofactor>
</comment>
<dbReference type="GO" id="GO:0005783">
    <property type="term" value="C:endoplasmic reticulum"/>
    <property type="evidence" value="ECO:0007669"/>
    <property type="project" value="TreeGrafter"/>
</dbReference>
<dbReference type="InterPro" id="IPR015424">
    <property type="entry name" value="PyrdxlP-dep_Trfase"/>
</dbReference>
<dbReference type="WBParaSite" id="SSLN_0001585201-mRNA-1">
    <property type="protein sequence ID" value="SSLN_0001585201-mRNA-1"/>
    <property type="gene ID" value="SSLN_0001585201"/>
</dbReference>
<reference evidence="7" key="1">
    <citation type="submission" date="2016-06" db="UniProtKB">
        <authorList>
            <consortium name="WormBaseParasite"/>
        </authorList>
    </citation>
    <scope>IDENTIFICATION</scope>
</reference>
<sequence>MPPITSTPYTPPHTFSYSDPHKQQEVPSRVLQGLARRRTAFYSDQFAQSKLDPGFFWFKTIPVGHTHAIFMSISSSYHTFLNQICFQWIGLKRRIPVHVDSCLGGFLLPFMEEAGFPLEEFDFRVPGVTSISCDTHKYGFAAKGTSVIMYRNQDLRSCQFFSCPDWSGGVYASPTFAGKPSFARAGEVAASGGGAETCLIHALVHAFIPNCTVHTRAFKFCMERVCVCAPSLCSLNGPRGRCVGTTRGPHQGTAGVIRVSLHNKCRT</sequence>
<evidence type="ECO:0000256" key="3">
    <source>
        <dbReference type="ARBA" id="ARBA00023239"/>
    </source>
</evidence>
<dbReference type="SUPFAM" id="SSF53383">
    <property type="entry name" value="PLP-dependent transferases"/>
    <property type="match status" value="1"/>
</dbReference>
<evidence type="ECO:0000256" key="1">
    <source>
        <dbReference type="ARBA" id="ARBA00001933"/>
    </source>
</evidence>
<name>A0A183TFN1_SCHSO</name>
<keyword evidence="3" id="KW-0456">Lyase</keyword>
<evidence type="ECO:0000256" key="4">
    <source>
        <dbReference type="SAM" id="MobiDB-lite"/>
    </source>
</evidence>
<evidence type="ECO:0000313" key="6">
    <source>
        <dbReference type="Proteomes" id="UP000275846"/>
    </source>
</evidence>
<dbReference type="InterPro" id="IPR015421">
    <property type="entry name" value="PyrdxlP-dep_Trfase_major"/>
</dbReference>
<keyword evidence="2" id="KW-0663">Pyridoxal phosphate</keyword>
<dbReference type="GO" id="GO:0030149">
    <property type="term" value="P:sphingolipid catabolic process"/>
    <property type="evidence" value="ECO:0007669"/>
    <property type="project" value="TreeGrafter"/>
</dbReference>
<dbReference type="Proteomes" id="UP000275846">
    <property type="component" value="Unassembled WGS sequence"/>
</dbReference>
<dbReference type="AlphaFoldDB" id="A0A183TFN1"/>
<reference evidence="5 6" key="2">
    <citation type="submission" date="2018-11" db="EMBL/GenBank/DDBJ databases">
        <authorList>
            <consortium name="Pathogen Informatics"/>
        </authorList>
    </citation>
    <scope>NUCLEOTIDE SEQUENCE [LARGE SCALE GENOMIC DNA]</scope>
    <source>
        <strain evidence="5 6">NST_G2</strain>
    </source>
</reference>
<feature type="compositionally biased region" description="Pro residues" evidence="4">
    <location>
        <begin position="1"/>
        <end position="11"/>
    </location>
</feature>
<dbReference type="GO" id="GO:0008117">
    <property type="term" value="F:sphinganine-1-phosphate aldolase activity"/>
    <property type="evidence" value="ECO:0007669"/>
    <property type="project" value="TreeGrafter"/>
</dbReference>
<dbReference type="EMBL" id="UYSU01039764">
    <property type="protein sequence ID" value="VDM01665.1"/>
    <property type="molecule type" value="Genomic_DNA"/>
</dbReference>
<dbReference type="InterPro" id="IPR050477">
    <property type="entry name" value="GrpII_AminoAcid_Decarb"/>
</dbReference>
<dbReference type="PANTHER" id="PTHR42735">
    <property type="match status" value="1"/>
</dbReference>